<dbReference type="GeneID" id="42982904"/>
<dbReference type="Proteomes" id="UP000078582">
    <property type="component" value="Chromosome"/>
</dbReference>
<feature type="coiled-coil region" evidence="1">
    <location>
        <begin position="85"/>
        <end position="112"/>
    </location>
</feature>
<dbReference type="AlphaFoldDB" id="A0A192H4P9"/>
<dbReference type="EMBL" id="CP014873">
    <property type="protein sequence ID" value="ANK63355.1"/>
    <property type="molecule type" value="Genomic_DNA"/>
</dbReference>
<gene>
    <name evidence="2" type="ORF">AYR53_11585</name>
</gene>
<name>A0A192H4P9_9LACO</name>
<keyword evidence="3" id="KW-1185">Reference proteome</keyword>
<accession>A0A192H4P9</accession>
<proteinExistence type="predicted"/>
<organism evidence="2 3">
    <name type="scientific">Loigolactobacillus backii</name>
    <dbReference type="NCBI Taxonomy" id="375175"/>
    <lineage>
        <taxon>Bacteria</taxon>
        <taxon>Bacillati</taxon>
        <taxon>Bacillota</taxon>
        <taxon>Bacilli</taxon>
        <taxon>Lactobacillales</taxon>
        <taxon>Lactobacillaceae</taxon>
        <taxon>Loigolactobacillus</taxon>
    </lineage>
</organism>
<protein>
    <submittedName>
        <fullName evidence="2">Uncharacterized protein</fullName>
    </submittedName>
</protein>
<reference evidence="2 3" key="1">
    <citation type="submission" date="2016-03" db="EMBL/GenBank/DDBJ databases">
        <title>Pediococcus and Lactobacillus from brewery environment - whole genome sequencing and assembly.</title>
        <authorList>
            <person name="Behr J."/>
            <person name="Geissler A.J."/>
            <person name="Vogel R.F."/>
        </authorList>
    </citation>
    <scope>NUCLEOTIDE SEQUENCE [LARGE SCALE GENOMIC DNA]</scope>
    <source>
        <strain evidence="2 3">TMW 1.1989</strain>
    </source>
</reference>
<sequence length="121" mass="13041">MKTIYRNDTINKASGFGVFEVDENYELQAGETFSSPPIDAKTPLTILEDGTWQSATADMAKQVTDDYISSDDYVTVPPTPEQQTITALAKQNADLSAENANLKQHVTSIEQTLTAIAVGGA</sequence>
<evidence type="ECO:0000313" key="3">
    <source>
        <dbReference type="Proteomes" id="UP000078582"/>
    </source>
</evidence>
<dbReference type="RefSeq" id="WP_068280230.1">
    <property type="nucleotide sequence ID" value="NZ_CP014873.1"/>
</dbReference>
<dbReference type="STRING" id="375175.AYR53_11585"/>
<evidence type="ECO:0000313" key="2">
    <source>
        <dbReference type="EMBL" id="ANK63355.1"/>
    </source>
</evidence>
<keyword evidence="1" id="KW-0175">Coiled coil</keyword>
<evidence type="ECO:0000256" key="1">
    <source>
        <dbReference type="SAM" id="Coils"/>
    </source>
</evidence>